<dbReference type="InterPro" id="IPR027396">
    <property type="entry name" value="DsrEFH-like"/>
</dbReference>
<feature type="compositionally biased region" description="Basic and acidic residues" evidence="1">
    <location>
        <begin position="57"/>
        <end position="80"/>
    </location>
</feature>
<evidence type="ECO:0000313" key="2">
    <source>
        <dbReference type="EMBL" id="MCS3902311.1"/>
    </source>
</evidence>
<dbReference type="Proteomes" id="UP001204445">
    <property type="component" value="Unassembled WGS sequence"/>
</dbReference>
<accession>A0AAE3HJL2</accession>
<evidence type="ECO:0000256" key="1">
    <source>
        <dbReference type="SAM" id="MobiDB-lite"/>
    </source>
</evidence>
<sequence>MSVSRFSDHTGAIICLLLALPGLLGGCDGDASAANQTGAGATATLNAPEPQLLARHDPATAERSPADRRQTQSTAPDDRSNPQFSIAQNQYLFDVSQRSREEFIAFLKRADELVTVAAPETEKLELALILSDHDIDWFAKDNYEQNKELVDLAARLDALEVIDLKICQRAMQEHGYQEDDIPTFIDRVPYAAAEMQRLQGSGYFQL</sequence>
<dbReference type="SUPFAM" id="SSF75169">
    <property type="entry name" value="DsrEFH-like"/>
    <property type="match status" value="1"/>
</dbReference>
<proteinExistence type="predicted"/>
<feature type="region of interest" description="Disordered" evidence="1">
    <location>
        <begin position="57"/>
        <end position="82"/>
    </location>
</feature>
<dbReference type="PROSITE" id="PS51257">
    <property type="entry name" value="PROKAR_LIPOPROTEIN"/>
    <property type="match status" value="1"/>
</dbReference>
<reference evidence="2" key="1">
    <citation type="submission" date="2022-08" db="EMBL/GenBank/DDBJ databases">
        <title>Genomic Encyclopedia of Type Strains, Phase III (KMG-III): the genomes of soil and plant-associated and newly described type strains.</title>
        <authorList>
            <person name="Whitman W."/>
        </authorList>
    </citation>
    <scope>NUCLEOTIDE SEQUENCE</scope>
    <source>
        <strain evidence="2">HMT 1</strain>
    </source>
</reference>
<dbReference type="AlphaFoldDB" id="A0AAE3HJL2"/>
<keyword evidence="3" id="KW-1185">Reference proteome</keyword>
<organism evidence="2 3">
    <name type="scientific">Methylohalomonas lacus</name>
    <dbReference type="NCBI Taxonomy" id="398773"/>
    <lineage>
        <taxon>Bacteria</taxon>
        <taxon>Pseudomonadati</taxon>
        <taxon>Pseudomonadota</taxon>
        <taxon>Gammaproteobacteria</taxon>
        <taxon>Methylohalomonadales</taxon>
        <taxon>Methylohalomonadaceae</taxon>
        <taxon>Methylohalomonas</taxon>
    </lineage>
</organism>
<dbReference type="Gene3D" id="3.40.1260.10">
    <property type="entry name" value="DsrEFH-like"/>
    <property type="match status" value="1"/>
</dbReference>
<dbReference type="EMBL" id="JANUCT010000002">
    <property type="protein sequence ID" value="MCS3902311.1"/>
    <property type="molecule type" value="Genomic_DNA"/>
</dbReference>
<name>A0AAE3HJL2_9GAMM</name>
<evidence type="ECO:0000313" key="3">
    <source>
        <dbReference type="Proteomes" id="UP001204445"/>
    </source>
</evidence>
<dbReference type="RefSeq" id="WP_259053817.1">
    <property type="nucleotide sequence ID" value="NZ_JANUCT010000002.1"/>
</dbReference>
<protein>
    <submittedName>
        <fullName evidence="2">Intracellular sulfur oxidation DsrE/DsrF family protein</fullName>
    </submittedName>
</protein>
<gene>
    <name evidence="2" type="ORF">J2T55_000307</name>
</gene>
<comment type="caution">
    <text evidence="2">The sequence shown here is derived from an EMBL/GenBank/DDBJ whole genome shotgun (WGS) entry which is preliminary data.</text>
</comment>